<evidence type="ECO:0000313" key="2">
    <source>
        <dbReference type="EMBL" id="OAO15043.1"/>
    </source>
</evidence>
<reference evidence="2 3" key="1">
    <citation type="submission" date="2016-05" db="EMBL/GenBank/DDBJ databases">
        <title>Nuclear genome of Blastocystis sp. subtype 1 NandII.</title>
        <authorList>
            <person name="Gentekaki E."/>
            <person name="Curtis B."/>
            <person name="Stairs C."/>
            <person name="Eme L."/>
            <person name="Herman E."/>
            <person name="Klimes V."/>
            <person name="Arias M.C."/>
            <person name="Elias M."/>
            <person name="Hilliou F."/>
            <person name="Klute M."/>
            <person name="Malik S.-B."/>
            <person name="Pightling A."/>
            <person name="Rachubinski R."/>
            <person name="Salas D."/>
            <person name="Schlacht A."/>
            <person name="Suga H."/>
            <person name="Archibald J."/>
            <person name="Ball S.G."/>
            <person name="Clark G."/>
            <person name="Dacks J."/>
            <person name="Van Der Giezen M."/>
            <person name="Tsaousis A."/>
            <person name="Roger A."/>
        </authorList>
    </citation>
    <scope>NUCLEOTIDE SEQUENCE [LARGE SCALE GENOMIC DNA]</scope>
    <source>
        <strain evidence="3">ATCC 50177 / NandII</strain>
    </source>
</reference>
<evidence type="ECO:0000259" key="1">
    <source>
        <dbReference type="PROSITE" id="PS51746"/>
    </source>
</evidence>
<proteinExistence type="predicted"/>
<dbReference type="SUPFAM" id="SSF81606">
    <property type="entry name" value="PP2C-like"/>
    <property type="match status" value="1"/>
</dbReference>
<dbReference type="PROSITE" id="PS51746">
    <property type="entry name" value="PPM_2"/>
    <property type="match status" value="1"/>
</dbReference>
<dbReference type="InterPro" id="IPR001932">
    <property type="entry name" value="PPM-type_phosphatase-like_dom"/>
</dbReference>
<dbReference type="PANTHER" id="PTHR47992">
    <property type="entry name" value="PROTEIN PHOSPHATASE"/>
    <property type="match status" value="1"/>
</dbReference>
<organism evidence="2 3">
    <name type="scientific">Blastocystis sp. subtype 1 (strain ATCC 50177 / NandII)</name>
    <dbReference type="NCBI Taxonomy" id="478820"/>
    <lineage>
        <taxon>Eukaryota</taxon>
        <taxon>Sar</taxon>
        <taxon>Stramenopiles</taxon>
        <taxon>Bigyra</taxon>
        <taxon>Opalozoa</taxon>
        <taxon>Opalinata</taxon>
        <taxon>Blastocystidae</taxon>
        <taxon>Blastocystis</taxon>
    </lineage>
</organism>
<dbReference type="Pfam" id="PF00481">
    <property type="entry name" value="PP2C"/>
    <property type="match status" value="1"/>
</dbReference>
<dbReference type="InterPro" id="IPR036457">
    <property type="entry name" value="PPM-type-like_dom_sf"/>
</dbReference>
<dbReference type="GO" id="GO:0004722">
    <property type="term" value="F:protein serine/threonine phosphatase activity"/>
    <property type="evidence" value="ECO:0007669"/>
    <property type="project" value="InterPro"/>
</dbReference>
<name>A0A196SDF7_BLAHN</name>
<dbReference type="AlphaFoldDB" id="A0A196SDF7"/>
<dbReference type="EMBL" id="LXWW01000183">
    <property type="protein sequence ID" value="OAO15043.1"/>
    <property type="molecule type" value="Genomic_DNA"/>
</dbReference>
<dbReference type="InterPro" id="IPR015655">
    <property type="entry name" value="PP2C"/>
</dbReference>
<dbReference type="CDD" id="cd00143">
    <property type="entry name" value="PP2Cc"/>
    <property type="match status" value="1"/>
</dbReference>
<dbReference type="OrthoDB" id="10264738at2759"/>
<accession>A0A196SDF7</accession>
<dbReference type="Proteomes" id="UP000078348">
    <property type="component" value="Unassembled WGS sequence"/>
</dbReference>
<protein>
    <submittedName>
        <fullName evidence="2">Protein phosphatase</fullName>
    </submittedName>
</protein>
<feature type="domain" description="PPM-type phosphatase" evidence="1">
    <location>
        <begin position="105"/>
        <end position="370"/>
    </location>
</feature>
<gene>
    <name evidence="2" type="ORF">AV274_3259</name>
</gene>
<dbReference type="Gene3D" id="3.60.40.10">
    <property type="entry name" value="PPM-type phosphatase domain"/>
    <property type="match status" value="1"/>
</dbReference>
<dbReference type="InterPro" id="IPR013087">
    <property type="entry name" value="Znf_C2H2_type"/>
</dbReference>
<evidence type="ECO:0000313" key="3">
    <source>
        <dbReference type="Proteomes" id="UP000078348"/>
    </source>
</evidence>
<dbReference type="SMART" id="SM00332">
    <property type="entry name" value="PP2Cc"/>
    <property type="match status" value="1"/>
</dbReference>
<dbReference type="STRING" id="478820.A0A196SDF7"/>
<comment type="caution">
    <text evidence="2">The sequence shown here is derived from an EMBL/GenBank/DDBJ whole genome shotgun (WGS) entry which is preliminary data.</text>
</comment>
<sequence>MWDLIWTIVFMLFLLYVQMDFLMLYHAVLTMEEEARTENYGVLESYPEVTDFYCPTCHRHFSSYDHCHRHAESRKHNISSLYCQYSIEGLPRCHRSSPGMEDEYQFGSCCFAGRKRKMEDIHWVSPYDIDRKEGVTVPVLYGLCDGHLGTNAARYLADEIEEFLLMRRHDRLPSAGDVRDAFKKARDTYVRQYCYSGDISGSTSTIVIKNDGELIIANIGDSSAFICCDSKGDPFPVTVNHRITDDKEKQRILAIGGKIKDKRLFGQLALSRSFGDCPYSSFLSVEPYIYSVEINRLLHRYIVLASDGVWDYLSIEEVNAIVKSVLTEEQIQSATKKGVRRLLDRAAMLVSYEAYVRGSTDNICTMVISLLDNE</sequence>
<keyword evidence="3" id="KW-1185">Reference proteome</keyword>
<dbReference type="PROSITE" id="PS00028">
    <property type="entry name" value="ZINC_FINGER_C2H2_1"/>
    <property type="match status" value="1"/>
</dbReference>